<name>A0A7Y8Y0P4_9FLAO</name>
<dbReference type="PANTHER" id="PTHR47466:SF1">
    <property type="entry name" value="METALLOPROTEASE MEP1 (AFU_ORTHOLOGUE AFUA_1G07730)-RELATED"/>
    <property type="match status" value="1"/>
</dbReference>
<evidence type="ECO:0000313" key="12">
    <source>
        <dbReference type="EMBL" id="NYA70373.1"/>
    </source>
</evidence>
<keyword evidence="2" id="KW-0645">Protease</keyword>
<evidence type="ECO:0000259" key="10">
    <source>
        <dbReference type="Pfam" id="PF05572"/>
    </source>
</evidence>
<dbReference type="InterPro" id="IPR008754">
    <property type="entry name" value="Peptidase_M43"/>
</dbReference>
<keyword evidence="8" id="KW-1015">Disulfide bond</keyword>
<evidence type="ECO:0000256" key="5">
    <source>
        <dbReference type="ARBA" id="ARBA00022801"/>
    </source>
</evidence>
<dbReference type="Pfam" id="PF05572">
    <property type="entry name" value="Peptidase_M43"/>
    <property type="match status" value="1"/>
</dbReference>
<dbReference type="InterPro" id="IPR026444">
    <property type="entry name" value="Secre_tail"/>
</dbReference>
<dbReference type="Pfam" id="PF18962">
    <property type="entry name" value="Por_Secre_tail"/>
    <property type="match status" value="1"/>
</dbReference>
<keyword evidence="7" id="KW-0482">Metalloprotease</keyword>
<dbReference type="PANTHER" id="PTHR47466">
    <property type="match status" value="1"/>
</dbReference>
<organism evidence="12 13">
    <name type="scientific">Flavobacterium agri</name>
    <dbReference type="NCBI Taxonomy" id="2743471"/>
    <lineage>
        <taxon>Bacteria</taxon>
        <taxon>Pseudomonadati</taxon>
        <taxon>Bacteroidota</taxon>
        <taxon>Flavobacteriia</taxon>
        <taxon>Flavobacteriales</taxon>
        <taxon>Flavobacteriaceae</taxon>
        <taxon>Flavobacterium</taxon>
    </lineage>
</organism>
<dbReference type="InterPro" id="IPR024079">
    <property type="entry name" value="MetalloPept_cat_dom_sf"/>
</dbReference>
<evidence type="ECO:0000256" key="8">
    <source>
        <dbReference type="ARBA" id="ARBA00023157"/>
    </source>
</evidence>
<comment type="caution">
    <text evidence="12">The sequence shown here is derived from an EMBL/GenBank/DDBJ whole genome shotgun (WGS) entry which is preliminary data.</text>
</comment>
<keyword evidence="5" id="KW-0378">Hydrolase</keyword>
<accession>A0A7Y8Y0P4</accession>
<evidence type="ECO:0000256" key="2">
    <source>
        <dbReference type="ARBA" id="ARBA00022670"/>
    </source>
</evidence>
<keyword evidence="13" id="KW-1185">Reference proteome</keyword>
<keyword evidence="3" id="KW-0479">Metal-binding</keyword>
<dbReference type="Gene3D" id="3.40.390.10">
    <property type="entry name" value="Collagenase (Catalytic Domain)"/>
    <property type="match status" value="1"/>
</dbReference>
<dbReference type="GO" id="GO:0046872">
    <property type="term" value="F:metal ion binding"/>
    <property type="evidence" value="ECO:0007669"/>
    <property type="project" value="UniProtKB-KW"/>
</dbReference>
<sequence length="405" mass="45303">MNRLFTLMLALLSVAVSAQKRCGTNERIAQLSNDPEFFARHQAITRYLKDARMHQRNLSANMPNVTVTIPVVFHVLYKNNNQNISESQIESQLAVMNADFRRLNSDFSSVVPEPFQCHGADMEICFAKATIAPNGQPTNGITRKHVDEDFNLETQYYTEEGQPAWDTSHYLNVWIGRFPTFGYLGFATPPAAAGQAYDGLCISYKCVGSMGSAIPPYNQGRTIVHELGHYLGLLHPWGEDESSCGEMTNDDGLEDTPAINDPHFGCPSYPENSNMCNPDEHGAMFMNFMDYVDDACMAFFTDDQKSVAQATLAGPRSSLLGVREIISNSDILVYPNPADKYFVIHSDKTYVDKVEIYNANGQLKKEATLDKVENVIGLENLPQGVYFLRIYANGKFLRSDKIIKK</sequence>
<evidence type="ECO:0000256" key="3">
    <source>
        <dbReference type="ARBA" id="ARBA00022723"/>
    </source>
</evidence>
<dbReference type="AlphaFoldDB" id="A0A7Y8Y0P4"/>
<feature type="signal peptide" evidence="9">
    <location>
        <begin position="1"/>
        <end position="18"/>
    </location>
</feature>
<feature type="domain" description="Secretion system C-terminal sorting" evidence="11">
    <location>
        <begin position="333"/>
        <end position="398"/>
    </location>
</feature>
<dbReference type="GO" id="GO:0006508">
    <property type="term" value="P:proteolysis"/>
    <property type="evidence" value="ECO:0007669"/>
    <property type="project" value="UniProtKB-KW"/>
</dbReference>
<dbReference type="Proteomes" id="UP000535020">
    <property type="component" value="Unassembled WGS sequence"/>
</dbReference>
<evidence type="ECO:0000256" key="1">
    <source>
        <dbReference type="ARBA" id="ARBA00008721"/>
    </source>
</evidence>
<evidence type="ECO:0000256" key="6">
    <source>
        <dbReference type="ARBA" id="ARBA00022833"/>
    </source>
</evidence>
<feature type="domain" description="Peptidase M43 pregnancy-associated plasma-A" evidence="10">
    <location>
        <begin position="163"/>
        <end position="306"/>
    </location>
</feature>
<gene>
    <name evidence="12" type="ORF">HZF10_05530</name>
</gene>
<keyword evidence="6" id="KW-0862">Zinc</keyword>
<dbReference type="EMBL" id="JACBJI010000002">
    <property type="protein sequence ID" value="NYA70373.1"/>
    <property type="molecule type" value="Genomic_DNA"/>
</dbReference>
<protein>
    <submittedName>
        <fullName evidence="12">T9SS type A sorting domain-containing protein</fullName>
    </submittedName>
</protein>
<comment type="similarity">
    <text evidence="1">Belongs to the peptidase M43B family.</text>
</comment>
<keyword evidence="4 9" id="KW-0732">Signal</keyword>
<evidence type="ECO:0000256" key="4">
    <source>
        <dbReference type="ARBA" id="ARBA00022729"/>
    </source>
</evidence>
<evidence type="ECO:0000313" key="13">
    <source>
        <dbReference type="Proteomes" id="UP000535020"/>
    </source>
</evidence>
<proteinExistence type="inferred from homology"/>
<dbReference type="SUPFAM" id="SSF55486">
    <property type="entry name" value="Metalloproteases ('zincins'), catalytic domain"/>
    <property type="match status" value="1"/>
</dbReference>
<reference evidence="12 13" key="1">
    <citation type="submission" date="2020-07" db="EMBL/GenBank/DDBJ databases">
        <authorList>
            <person name="Sun Q."/>
        </authorList>
    </citation>
    <scope>NUCLEOTIDE SEQUENCE [LARGE SCALE GENOMIC DNA]</scope>
    <source>
        <strain evidence="12 13">MAH-1</strain>
    </source>
</reference>
<evidence type="ECO:0000256" key="7">
    <source>
        <dbReference type="ARBA" id="ARBA00023049"/>
    </source>
</evidence>
<feature type="chain" id="PRO_5031231501" evidence="9">
    <location>
        <begin position="19"/>
        <end position="405"/>
    </location>
</feature>
<evidence type="ECO:0000256" key="9">
    <source>
        <dbReference type="SAM" id="SignalP"/>
    </source>
</evidence>
<dbReference type="GO" id="GO:0008237">
    <property type="term" value="F:metallopeptidase activity"/>
    <property type="evidence" value="ECO:0007669"/>
    <property type="project" value="UniProtKB-KW"/>
</dbReference>
<dbReference type="NCBIfam" id="TIGR04183">
    <property type="entry name" value="Por_Secre_tail"/>
    <property type="match status" value="1"/>
</dbReference>
<dbReference type="RefSeq" id="WP_176005186.1">
    <property type="nucleotide sequence ID" value="NZ_JABWMI010000006.1"/>
</dbReference>
<evidence type="ECO:0000259" key="11">
    <source>
        <dbReference type="Pfam" id="PF18962"/>
    </source>
</evidence>